<feature type="domain" description="WYL" evidence="1">
    <location>
        <begin position="143"/>
        <end position="214"/>
    </location>
</feature>
<dbReference type="Pfam" id="PF13280">
    <property type="entry name" value="WYL"/>
    <property type="match status" value="1"/>
</dbReference>
<sequence length="326" mass="39003">MKKTILFHIYQILKTFSDEEHPLTRREIQKLLETQYDIQIERHTFTSYIDALIEAGVDIQSRDDNSNGTALRFFLGERSFEKSEIHLLCNAIYSSHFIPETESKQLIQKLLHTQSKYVYQSFYPNIYLKNSNKSLNHDFFLNIEVILEAVQQNKAISFDYMKYDYNKKMIPRKDKKYIVHPYHIVYANENYYLLCQKDDYTNLSHYRIDKMKNIIITALPIRPIEKDFNPYEYCKTKIYMYGGNVETFTILCDHFILDDMIDRFGQDIYIQKKNDKEFLAIIKSSKQGMLYFALQYMNYCTIIEPADVREEFIDILKCNLKKYASK</sequence>
<keyword evidence="3" id="KW-1185">Reference proteome</keyword>
<dbReference type="PANTHER" id="PTHR34580:SF1">
    <property type="entry name" value="PROTEIN PAFC"/>
    <property type="match status" value="1"/>
</dbReference>
<organism evidence="2 3">
    <name type="scientific">Copranaerobaculum intestinale</name>
    <dbReference type="NCBI Taxonomy" id="2692629"/>
    <lineage>
        <taxon>Bacteria</taxon>
        <taxon>Bacillati</taxon>
        <taxon>Bacillota</taxon>
        <taxon>Erysipelotrichia</taxon>
        <taxon>Erysipelotrichales</taxon>
        <taxon>Erysipelotrichaceae</taxon>
        <taxon>Copranaerobaculum</taxon>
    </lineage>
</organism>
<dbReference type="Proteomes" id="UP000434036">
    <property type="component" value="Unassembled WGS sequence"/>
</dbReference>
<reference evidence="2 3" key="1">
    <citation type="submission" date="2019-12" db="EMBL/GenBank/DDBJ databases">
        <authorList>
            <person name="Yang R."/>
        </authorList>
    </citation>
    <scope>NUCLEOTIDE SEQUENCE [LARGE SCALE GENOMIC DNA]</scope>
    <source>
        <strain evidence="2 3">DONG20-135</strain>
    </source>
</reference>
<protein>
    <submittedName>
        <fullName evidence="2">WYL domain-containing protein</fullName>
    </submittedName>
</protein>
<dbReference type="EMBL" id="WUUQ01000001">
    <property type="protein sequence ID" value="MXQ72953.1"/>
    <property type="molecule type" value="Genomic_DNA"/>
</dbReference>
<dbReference type="InterPro" id="IPR051534">
    <property type="entry name" value="CBASS_pafABC_assoc_protein"/>
</dbReference>
<name>A0A6N8U8B4_9FIRM</name>
<gene>
    <name evidence="2" type="ORF">GSF08_03250</name>
</gene>
<reference evidence="2 3" key="2">
    <citation type="submission" date="2020-01" db="EMBL/GenBank/DDBJ databases">
        <title>Clostridiaceae sp. nov. isolated from the gut of human by culturomics.</title>
        <authorList>
            <person name="Chang Y."/>
        </authorList>
    </citation>
    <scope>NUCLEOTIDE SEQUENCE [LARGE SCALE GENOMIC DNA]</scope>
    <source>
        <strain evidence="2 3">DONG20-135</strain>
    </source>
</reference>
<proteinExistence type="predicted"/>
<dbReference type="PROSITE" id="PS52050">
    <property type="entry name" value="WYL"/>
    <property type="match status" value="1"/>
</dbReference>
<dbReference type="InterPro" id="IPR026881">
    <property type="entry name" value="WYL_dom"/>
</dbReference>
<dbReference type="PANTHER" id="PTHR34580">
    <property type="match status" value="1"/>
</dbReference>
<dbReference type="RefSeq" id="WP_160624389.1">
    <property type="nucleotide sequence ID" value="NZ_WUUQ01000001.1"/>
</dbReference>
<dbReference type="AlphaFoldDB" id="A0A6N8U8B4"/>
<evidence type="ECO:0000313" key="2">
    <source>
        <dbReference type="EMBL" id="MXQ72953.1"/>
    </source>
</evidence>
<accession>A0A6N8U8B4</accession>
<comment type="caution">
    <text evidence="2">The sequence shown here is derived from an EMBL/GenBank/DDBJ whole genome shotgun (WGS) entry which is preliminary data.</text>
</comment>
<evidence type="ECO:0000259" key="1">
    <source>
        <dbReference type="Pfam" id="PF13280"/>
    </source>
</evidence>
<evidence type="ECO:0000313" key="3">
    <source>
        <dbReference type="Proteomes" id="UP000434036"/>
    </source>
</evidence>